<evidence type="ECO:0000256" key="2">
    <source>
        <dbReference type="SAM" id="MobiDB-lite"/>
    </source>
</evidence>
<dbReference type="RefSeq" id="WP_344718247.1">
    <property type="nucleotide sequence ID" value="NZ_BAAAYG010000003.1"/>
</dbReference>
<dbReference type="InterPro" id="IPR043129">
    <property type="entry name" value="ATPase_NBD"/>
</dbReference>
<dbReference type="SUPFAM" id="SSF53067">
    <property type="entry name" value="Actin-like ATPase domain"/>
    <property type="match status" value="2"/>
</dbReference>
<dbReference type="PANTHER" id="PTHR18964:SF149">
    <property type="entry name" value="BIFUNCTIONAL UDP-N-ACETYLGLUCOSAMINE 2-EPIMERASE_N-ACETYLMANNOSAMINE KINASE"/>
    <property type="match status" value="1"/>
</dbReference>
<evidence type="ECO:0000259" key="3">
    <source>
        <dbReference type="Pfam" id="PF12802"/>
    </source>
</evidence>
<dbReference type="Pfam" id="PF00480">
    <property type="entry name" value="ROK"/>
    <property type="match status" value="1"/>
</dbReference>
<gene>
    <name evidence="4" type="ORF">GCM10020260_07090</name>
</gene>
<feature type="domain" description="HTH marR-type" evidence="3">
    <location>
        <begin position="137"/>
        <end position="172"/>
    </location>
</feature>
<dbReference type="InterPro" id="IPR000835">
    <property type="entry name" value="HTH_MarR-typ"/>
</dbReference>
<organism evidence="4 5">
    <name type="scientific">Nesterenkonia halobia</name>
    <dbReference type="NCBI Taxonomy" id="37922"/>
    <lineage>
        <taxon>Bacteria</taxon>
        <taxon>Bacillati</taxon>
        <taxon>Actinomycetota</taxon>
        <taxon>Actinomycetes</taxon>
        <taxon>Micrococcales</taxon>
        <taxon>Micrococcaceae</taxon>
        <taxon>Nesterenkonia</taxon>
    </lineage>
</organism>
<comment type="caution">
    <text evidence="4">The sequence shown here is derived from an EMBL/GenBank/DDBJ whole genome shotgun (WGS) entry which is preliminary data.</text>
</comment>
<comment type="similarity">
    <text evidence="1">Belongs to the ROK (NagC/XylR) family.</text>
</comment>
<reference evidence="5" key="1">
    <citation type="journal article" date="2019" name="Int. J. Syst. Evol. Microbiol.">
        <title>The Global Catalogue of Microorganisms (GCM) 10K type strain sequencing project: providing services to taxonomists for standard genome sequencing and annotation.</title>
        <authorList>
            <consortium name="The Broad Institute Genomics Platform"/>
            <consortium name="The Broad Institute Genome Sequencing Center for Infectious Disease"/>
            <person name="Wu L."/>
            <person name="Ma J."/>
        </authorList>
    </citation>
    <scope>NUCLEOTIDE SEQUENCE [LARGE SCALE GENOMIC DNA]</scope>
    <source>
        <strain evidence="5">JCM 11483</strain>
    </source>
</reference>
<proteinExistence type="inferred from homology"/>
<feature type="compositionally biased region" description="Low complexity" evidence="2">
    <location>
        <begin position="40"/>
        <end position="68"/>
    </location>
</feature>
<sequence>MTESRPGDADAQQPAGPASGSGRGAGARAADQDAARTADQDAGQDAAPDAAPDAGQNAARGEARAAGGRVVGPDPIARLGRRGAGRGLNGGGDDVQPGLGGRRERPAQRRPQRPGARQETLRESNLLLITEEIFSAAEPLSRADLSTRTGMTRSTVSRLVDDLLAAGIVREGSPIVGGSRGRPAVPLHPARSTLAGLGVEVNVDFMAARVLDLTGAILAEEVVEGDFRDSEPTSVLPQLGALASRVARRAGDRGARVVGTVLAMPGLVSAGEDHLLLAPNLGWRDVDVPEALGEVLPRPVDDAGLPPVLNREEPVYGEFGDFVVTANEAKLAALAVAQDLTRQDEVEQSFLYVSAQMGIGAAVVIDGVVDAGPRGWAGEVGHIAVQPGGPLCGCGATGCLEAFAGKRALLKEAGLDLRSTAEELVAITEWDDESGARARAAIDRAGWALGVALAGAVNMLDVDDIVLGGEFGPLADLLRPRIEEELRQRVLAAPWSSFRVRETGTGLAPATTGGALRALRAVVDSPMQWVPAEQSPA</sequence>
<dbReference type="PANTHER" id="PTHR18964">
    <property type="entry name" value="ROK (REPRESSOR, ORF, KINASE) FAMILY"/>
    <property type="match status" value="1"/>
</dbReference>
<keyword evidence="5" id="KW-1185">Reference proteome</keyword>
<feature type="compositionally biased region" description="Basic and acidic residues" evidence="2">
    <location>
        <begin position="30"/>
        <end position="39"/>
    </location>
</feature>
<dbReference type="EMBL" id="BAAAYG010000003">
    <property type="protein sequence ID" value="GAA3281492.1"/>
    <property type="molecule type" value="Genomic_DNA"/>
</dbReference>
<dbReference type="Proteomes" id="UP001501736">
    <property type="component" value="Unassembled WGS sequence"/>
</dbReference>
<dbReference type="Gene3D" id="3.30.420.40">
    <property type="match status" value="2"/>
</dbReference>
<protein>
    <submittedName>
        <fullName evidence="4">ROK family transcriptional regulator</fullName>
    </submittedName>
</protein>
<dbReference type="InterPro" id="IPR036388">
    <property type="entry name" value="WH-like_DNA-bd_sf"/>
</dbReference>
<feature type="region of interest" description="Disordered" evidence="2">
    <location>
        <begin position="1"/>
        <end position="122"/>
    </location>
</feature>
<evidence type="ECO:0000256" key="1">
    <source>
        <dbReference type="ARBA" id="ARBA00006479"/>
    </source>
</evidence>
<name>A0ABP6R997_9MICC</name>
<evidence type="ECO:0000313" key="4">
    <source>
        <dbReference type="EMBL" id="GAA3281492.1"/>
    </source>
</evidence>
<dbReference type="InterPro" id="IPR036390">
    <property type="entry name" value="WH_DNA-bd_sf"/>
</dbReference>
<accession>A0ABP6R997</accession>
<dbReference type="Gene3D" id="1.10.10.10">
    <property type="entry name" value="Winged helix-like DNA-binding domain superfamily/Winged helix DNA-binding domain"/>
    <property type="match status" value="1"/>
</dbReference>
<dbReference type="Pfam" id="PF12802">
    <property type="entry name" value="MarR_2"/>
    <property type="match status" value="1"/>
</dbReference>
<dbReference type="SUPFAM" id="SSF46785">
    <property type="entry name" value="Winged helix' DNA-binding domain"/>
    <property type="match status" value="1"/>
</dbReference>
<evidence type="ECO:0000313" key="5">
    <source>
        <dbReference type="Proteomes" id="UP001501736"/>
    </source>
</evidence>
<dbReference type="InterPro" id="IPR000600">
    <property type="entry name" value="ROK"/>
</dbReference>